<gene>
    <name evidence="2" type="ORF">H8S37_13105</name>
</gene>
<accession>A0A923LJ83</accession>
<proteinExistence type="predicted"/>
<dbReference type="CDD" id="cd06260">
    <property type="entry name" value="DUF820-like"/>
    <property type="match status" value="1"/>
</dbReference>
<organism evidence="2 3">
    <name type="scientific">Mediterraneibacter hominis</name>
    <dbReference type="NCBI Taxonomy" id="2763054"/>
    <lineage>
        <taxon>Bacteria</taxon>
        <taxon>Bacillati</taxon>
        <taxon>Bacillota</taxon>
        <taxon>Clostridia</taxon>
        <taxon>Lachnospirales</taxon>
        <taxon>Lachnospiraceae</taxon>
        <taxon>Mediterraneibacter</taxon>
    </lineage>
</organism>
<keyword evidence="2" id="KW-0540">Nuclease</keyword>
<dbReference type="SUPFAM" id="SSF52980">
    <property type="entry name" value="Restriction endonuclease-like"/>
    <property type="match status" value="1"/>
</dbReference>
<dbReference type="Pfam" id="PF05685">
    <property type="entry name" value="Uma2"/>
    <property type="match status" value="1"/>
</dbReference>
<evidence type="ECO:0000313" key="3">
    <source>
        <dbReference type="Proteomes" id="UP000652477"/>
    </source>
</evidence>
<dbReference type="PANTHER" id="PTHR34107:SF4">
    <property type="entry name" value="SLL1222 PROTEIN"/>
    <property type="match status" value="1"/>
</dbReference>
<evidence type="ECO:0000259" key="1">
    <source>
        <dbReference type="Pfam" id="PF05685"/>
    </source>
</evidence>
<feature type="domain" description="Putative restriction endonuclease" evidence="1">
    <location>
        <begin position="32"/>
        <end position="171"/>
    </location>
</feature>
<evidence type="ECO:0000313" key="2">
    <source>
        <dbReference type="EMBL" id="MBC5689848.1"/>
    </source>
</evidence>
<comment type="caution">
    <text evidence="2">The sequence shown here is derived from an EMBL/GenBank/DDBJ whole genome shotgun (WGS) entry which is preliminary data.</text>
</comment>
<dbReference type="Proteomes" id="UP000652477">
    <property type="component" value="Unassembled WGS sequence"/>
</dbReference>
<keyword evidence="2" id="KW-0378">Hydrolase</keyword>
<dbReference type="InterPro" id="IPR012296">
    <property type="entry name" value="Nuclease_put_TT1808"/>
</dbReference>
<dbReference type="AlphaFoldDB" id="A0A923LJ83"/>
<dbReference type="RefSeq" id="WP_186876517.1">
    <property type="nucleotide sequence ID" value="NZ_JACOPF010000003.1"/>
</dbReference>
<keyword evidence="3" id="KW-1185">Reference proteome</keyword>
<dbReference type="PANTHER" id="PTHR34107">
    <property type="entry name" value="SLL0198 PROTEIN-RELATED"/>
    <property type="match status" value="1"/>
</dbReference>
<dbReference type="GO" id="GO:0004519">
    <property type="term" value="F:endonuclease activity"/>
    <property type="evidence" value="ECO:0007669"/>
    <property type="project" value="UniProtKB-KW"/>
</dbReference>
<name>A0A923LJ83_9FIRM</name>
<dbReference type="InterPro" id="IPR008538">
    <property type="entry name" value="Uma2"/>
</dbReference>
<keyword evidence="2" id="KW-0255">Endonuclease</keyword>
<protein>
    <submittedName>
        <fullName evidence="2">Uma2 family endonuclease</fullName>
    </submittedName>
</protein>
<sequence>MTTKEKNRDMIREEAYAYHAESEEKKQGMYTVEDYYALPEDTRAELIDGCFYDMASPTSFHQLIAGEIYRQIANYIFEQGGPCTPFIAPADVQLDNDDRTMLVPDVFIVCNPEQIVRRNIKGAPDFILEVISPGTSKRDYIIKLQKYENAGVREYWIVDPYQKRVLVYFFENEMSPAIYPIDADIPVNIIEGKLTIKMAYAAKWLD</sequence>
<dbReference type="EMBL" id="JACOPF010000003">
    <property type="protein sequence ID" value="MBC5689848.1"/>
    <property type="molecule type" value="Genomic_DNA"/>
</dbReference>
<dbReference type="Gene3D" id="3.90.1570.10">
    <property type="entry name" value="tt1808, chain A"/>
    <property type="match status" value="1"/>
</dbReference>
<reference evidence="2" key="1">
    <citation type="submission" date="2020-08" db="EMBL/GenBank/DDBJ databases">
        <title>Genome public.</title>
        <authorList>
            <person name="Liu C."/>
            <person name="Sun Q."/>
        </authorList>
    </citation>
    <scope>NUCLEOTIDE SEQUENCE</scope>
    <source>
        <strain evidence="2">NSJ-55</strain>
    </source>
</reference>
<dbReference type="InterPro" id="IPR011335">
    <property type="entry name" value="Restrct_endonuc-II-like"/>
</dbReference>